<reference evidence="2 3" key="1">
    <citation type="submission" date="2020-08" db="EMBL/GenBank/DDBJ databases">
        <title>Genomic Encyclopedia of Type Strains, Phase IV (KMG-V): Genome sequencing to study the core and pangenomes of soil and plant-associated prokaryotes.</title>
        <authorList>
            <person name="Whitman W."/>
        </authorList>
    </citation>
    <scope>NUCLEOTIDE SEQUENCE [LARGE SCALE GENOMIC DNA]</scope>
    <source>
        <strain evidence="2 3">MP7CTX6</strain>
    </source>
</reference>
<proteinExistence type="predicted"/>
<evidence type="ECO:0000259" key="1">
    <source>
        <dbReference type="Pfam" id="PF04471"/>
    </source>
</evidence>
<dbReference type="RefSeq" id="WP_183869331.1">
    <property type="nucleotide sequence ID" value="NZ_JACHCF010000011.1"/>
</dbReference>
<dbReference type="InterPro" id="IPR011856">
    <property type="entry name" value="tRNA_endonuc-like_dom_sf"/>
</dbReference>
<evidence type="ECO:0000313" key="3">
    <source>
        <dbReference type="Proteomes" id="UP000537718"/>
    </source>
</evidence>
<dbReference type="Gene3D" id="3.40.1350.10">
    <property type="match status" value="1"/>
</dbReference>
<dbReference type="GO" id="GO:0004519">
    <property type="term" value="F:endonuclease activity"/>
    <property type="evidence" value="ECO:0007669"/>
    <property type="project" value="InterPro"/>
</dbReference>
<dbReference type="Pfam" id="PF04471">
    <property type="entry name" value="Mrr_cat"/>
    <property type="match status" value="1"/>
</dbReference>
<feature type="domain" description="Restriction endonuclease type IV Mrr" evidence="1">
    <location>
        <begin position="10"/>
        <end position="114"/>
    </location>
</feature>
<comment type="caution">
    <text evidence="2">The sequence shown here is derived from an EMBL/GenBank/DDBJ whole genome shotgun (WGS) entry which is preliminary data.</text>
</comment>
<dbReference type="SUPFAM" id="SSF52980">
    <property type="entry name" value="Restriction endonuclease-like"/>
    <property type="match status" value="1"/>
</dbReference>
<dbReference type="InterPro" id="IPR007560">
    <property type="entry name" value="Restrct_endonuc_IV_Mrr"/>
</dbReference>
<dbReference type="GO" id="GO:0003677">
    <property type="term" value="F:DNA binding"/>
    <property type="evidence" value="ECO:0007669"/>
    <property type="project" value="InterPro"/>
</dbReference>
<name>A0A7W9DLF8_9SPHI</name>
<evidence type="ECO:0000313" key="2">
    <source>
        <dbReference type="EMBL" id="MBB5623212.1"/>
    </source>
</evidence>
<organism evidence="2 3">
    <name type="scientific">Pedobacter cryoconitis</name>
    <dbReference type="NCBI Taxonomy" id="188932"/>
    <lineage>
        <taxon>Bacteria</taxon>
        <taxon>Pseudomonadati</taxon>
        <taxon>Bacteroidota</taxon>
        <taxon>Sphingobacteriia</taxon>
        <taxon>Sphingobacteriales</taxon>
        <taxon>Sphingobacteriaceae</taxon>
        <taxon>Pedobacter</taxon>
    </lineage>
</organism>
<dbReference type="AlphaFoldDB" id="A0A7W9DLF8"/>
<accession>A0A7W9DLF8</accession>
<protein>
    <recommendedName>
        <fullName evidence="1">Restriction endonuclease type IV Mrr domain-containing protein</fullName>
    </recommendedName>
</protein>
<gene>
    <name evidence="2" type="ORF">HDE69_004295</name>
</gene>
<dbReference type="InterPro" id="IPR011335">
    <property type="entry name" value="Restrct_endonuc-II-like"/>
</dbReference>
<dbReference type="GO" id="GO:0009307">
    <property type="term" value="P:DNA restriction-modification system"/>
    <property type="evidence" value="ECO:0007669"/>
    <property type="project" value="InterPro"/>
</dbReference>
<dbReference type="EMBL" id="JACHCF010000011">
    <property type="protein sequence ID" value="MBB5623212.1"/>
    <property type="molecule type" value="Genomic_DNA"/>
</dbReference>
<sequence length="313" mass="35594">MTKKKNTGVDFETAVEEIFGMYYHKYPTATLERNILMETEFGKREVDVLITVPIHGYSFKIVVEARDFNSKLSIDKIDGFHSKLGDLNVDKGIIVSKLGFSSAAIKKAKALDIGLYSLQDQKAFPDLENVFFLIEEISPIAFEAQFTIETLILRTLPDSFIIRDEININGQNFEESLNKGWADNTINFDLDKKEQDIFIPAIQPPYELKYFVDDRRGVVNTVPLKDLKTNVQLGVRYFIADISSLNKHKVLENIHKGHLQFFVNEQSVKDVVNNLKPVTKDFARTFLGIKATIKVKGEAKLRIEGMNIQPGTK</sequence>
<dbReference type="Proteomes" id="UP000537718">
    <property type="component" value="Unassembled WGS sequence"/>
</dbReference>